<dbReference type="Proteomes" id="UP000196655">
    <property type="component" value="Unassembled WGS sequence"/>
</dbReference>
<keyword evidence="3" id="KW-1185">Reference proteome</keyword>
<gene>
    <name evidence="2" type="ORF">BWR60_26680</name>
</gene>
<dbReference type="Pfam" id="PF12974">
    <property type="entry name" value="Phosphonate-bd"/>
    <property type="match status" value="1"/>
</dbReference>
<evidence type="ECO:0000313" key="2">
    <source>
        <dbReference type="EMBL" id="OWJ64048.1"/>
    </source>
</evidence>
<evidence type="ECO:0008006" key="4">
    <source>
        <dbReference type="Google" id="ProtNLM"/>
    </source>
</evidence>
<feature type="region of interest" description="Disordered" evidence="1">
    <location>
        <begin position="245"/>
        <end position="266"/>
    </location>
</feature>
<comment type="caution">
    <text evidence="2">The sequence shown here is derived from an EMBL/GenBank/DDBJ whole genome shotgun (WGS) entry which is preliminary data.</text>
</comment>
<protein>
    <recommendedName>
        <fullName evidence="4">Phosphate ABC transporter substrate-binding protein</fullName>
    </recommendedName>
</protein>
<organism evidence="2 3">
    <name type="scientific">Inquilinus limosus</name>
    <dbReference type="NCBI Taxonomy" id="171674"/>
    <lineage>
        <taxon>Bacteria</taxon>
        <taxon>Pseudomonadati</taxon>
        <taxon>Pseudomonadota</taxon>
        <taxon>Alphaproteobacteria</taxon>
        <taxon>Rhodospirillales</taxon>
        <taxon>Rhodospirillaceae</taxon>
        <taxon>Inquilinus</taxon>
    </lineage>
</organism>
<sequence length="266" mass="27715">MYDFPEVRWATDALWAAVAARLSAAGIAAAPALDRESSLPDLWTDPALLLSQTCGNPYVRRHRDRLRLVATPCYSAPGCDGPRYSSLLVVREDAPGTGLADFGGSVCAVNEWGSLSGWVALAAVLPEPPDRFFRAALVTGAHVDSLAAVAAGDADIAAIDCVTYALLQRYRPAATAGLRAIGRTATAPGLPLVTRRDASDETVEALRAALRGVLADPALAEARAALLIEGIELLGEADYDAIPPQPVSTPPLASVPSRRSATAPAP</sequence>
<reference evidence="3" key="1">
    <citation type="submission" date="2017-05" db="EMBL/GenBank/DDBJ databases">
        <authorList>
            <person name="Macchi M."/>
            <person name="Festa S."/>
            <person name="Coppotelli B.M."/>
            <person name="Morelli I.S."/>
        </authorList>
    </citation>
    <scope>NUCLEOTIDE SEQUENCE [LARGE SCALE GENOMIC DNA]</scope>
    <source>
        <strain evidence="3">I</strain>
    </source>
</reference>
<evidence type="ECO:0000256" key="1">
    <source>
        <dbReference type="SAM" id="MobiDB-lite"/>
    </source>
</evidence>
<name>A0A211ZFI3_9PROT</name>
<evidence type="ECO:0000313" key="3">
    <source>
        <dbReference type="Proteomes" id="UP000196655"/>
    </source>
</evidence>
<dbReference type="EMBL" id="NHON01000070">
    <property type="protein sequence ID" value="OWJ64048.1"/>
    <property type="molecule type" value="Genomic_DNA"/>
</dbReference>
<dbReference type="STRING" id="1122125.GCA_000423185_05478"/>
<dbReference type="PANTHER" id="PTHR35841:SF1">
    <property type="entry name" value="PHOSPHONATES-BINDING PERIPLASMIC PROTEIN"/>
    <property type="match status" value="1"/>
</dbReference>
<dbReference type="SUPFAM" id="SSF53850">
    <property type="entry name" value="Periplasmic binding protein-like II"/>
    <property type="match status" value="1"/>
</dbReference>
<proteinExistence type="predicted"/>
<accession>A0A211ZFI3</accession>
<dbReference type="PANTHER" id="PTHR35841">
    <property type="entry name" value="PHOSPHONATES-BINDING PERIPLASMIC PROTEIN"/>
    <property type="match status" value="1"/>
</dbReference>
<dbReference type="AlphaFoldDB" id="A0A211ZFI3"/>
<dbReference type="Gene3D" id="3.40.190.10">
    <property type="entry name" value="Periplasmic binding protein-like II"/>
    <property type="match status" value="1"/>
</dbReference>